<dbReference type="AlphaFoldDB" id="A0AAD9V9A5"/>
<evidence type="ECO:0000256" key="19">
    <source>
        <dbReference type="PROSITE-ProRule" id="PRU10141"/>
    </source>
</evidence>
<feature type="binding site" evidence="17">
    <location>
        <position position="494"/>
    </location>
    <ligand>
        <name>ATP</name>
        <dbReference type="ChEBI" id="CHEBI:30616"/>
    </ligand>
</feature>
<dbReference type="Gene3D" id="2.60.40.10">
    <property type="entry name" value="Immunoglobulins"/>
    <property type="match status" value="1"/>
</dbReference>
<dbReference type="CDD" id="cd00192">
    <property type="entry name" value="PTKc"/>
    <property type="match status" value="1"/>
</dbReference>
<evidence type="ECO:0000256" key="6">
    <source>
        <dbReference type="ARBA" id="ARBA00022741"/>
    </source>
</evidence>
<evidence type="ECO:0000313" key="26">
    <source>
        <dbReference type="Proteomes" id="UP001249851"/>
    </source>
</evidence>
<feature type="active site" description="Proton acceptor" evidence="16">
    <location>
        <position position="490"/>
    </location>
</feature>
<evidence type="ECO:0000256" key="18">
    <source>
        <dbReference type="PIRSR" id="PIRSR000615-3"/>
    </source>
</evidence>
<evidence type="ECO:0000256" key="17">
    <source>
        <dbReference type="PIRSR" id="PIRSR000615-2"/>
    </source>
</evidence>
<name>A0AAD9V9A5_ACRCE</name>
<dbReference type="GO" id="GO:0012505">
    <property type="term" value="C:endomembrane system"/>
    <property type="evidence" value="ECO:0007669"/>
    <property type="project" value="UniProtKB-SubCell"/>
</dbReference>
<evidence type="ECO:0000256" key="1">
    <source>
        <dbReference type="ARBA" id="ARBA00004167"/>
    </source>
</evidence>
<keyword evidence="22" id="KW-0732">Signal</keyword>
<keyword evidence="10 21" id="KW-0472">Membrane</keyword>
<dbReference type="GO" id="GO:0030182">
    <property type="term" value="P:neuron differentiation"/>
    <property type="evidence" value="ECO:0007669"/>
    <property type="project" value="UniProtKB-ARBA"/>
</dbReference>
<sequence>MSSICWLCFQCHILFLVSCCFSFLPFLSSQRCNETPQSSAPFVEIIQTPSVDPQNHDGSSYNLTCSAKLTNKRYSNPVYTHTQPCKIVWWFNRKKVKSCARECSQAKGEMNCTLPLGGRENQLKAVGNFSCKASNGNYFCTLKRILLKPSFGIRTSEIAPVNQTAPTGCNSTFRCRTGGHPKPALTWIRNGSDSNILNETNPRINITTDPEKDAGPLAAANNVMADSTDTGRVFVIAIPCIAVTLAICGLLYFLWYRKSRRRAKVQGSRRELSAIHNADALPMLPPKPNEEFKADEQVECICIHKGRYSGFDSSESSDKLFSDRETTPNSKSTISLGGHDIEENWQIDSQKLRVFDDEVLGEGEFGIVKKGHYEGKDVAVKQLKDTADMTENLDMLSEIRILKQAGQHRNIVTFIGACINSGDTLLLTELITGESLLSFLKSKKVEFQTHQKGQYKNLKFGLNDRQLLNIALQIAFGMQHLHERKVIHRDLAARNVLIDQNNVIKVGDFGMARDISVDGIYTKTSDSKVPWRWLSIESLKDQVYTAFSDVWSYGILLWEIATYGIKD</sequence>
<dbReference type="GO" id="GO:0050793">
    <property type="term" value="P:regulation of developmental process"/>
    <property type="evidence" value="ECO:0007669"/>
    <property type="project" value="UniProtKB-ARBA"/>
</dbReference>
<feature type="binding site" evidence="18">
    <location>
        <position position="508"/>
    </location>
    <ligand>
        <name>Mg(2+)</name>
        <dbReference type="ChEBI" id="CHEBI:18420"/>
    </ligand>
</feature>
<dbReference type="InterPro" id="IPR020635">
    <property type="entry name" value="Tyr_kinase_cat_dom"/>
</dbReference>
<feature type="domain" description="Protein kinase" evidence="23">
    <location>
        <begin position="354"/>
        <end position="567"/>
    </location>
</feature>
<dbReference type="GO" id="GO:0005886">
    <property type="term" value="C:plasma membrane"/>
    <property type="evidence" value="ECO:0007669"/>
    <property type="project" value="TreeGrafter"/>
</dbReference>
<keyword evidence="14" id="KW-0325">Glycoprotein</keyword>
<dbReference type="PRINTS" id="PR00109">
    <property type="entry name" value="TYRKINASE"/>
</dbReference>
<dbReference type="InterPro" id="IPR017441">
    <property type="entry name" value="Protein_kinase_ATP_BS"/>
</dbReference>
<keyword evidence="7" id="KW-0418">Kinase</keyword>
<dbReference type="InterPro" id="IPR013783">
    <property type="entry name" value="Ig-like_fold"/>
</dbReference>
<evidence type="ECO:0000256" key="5">
    <source>
        <dbReference type="ARBA" id="ARBA00022692"/>
    </source>
</evidence>
<feature type="binding site" evidence="17">
    <location>
        <begin position="361"/>
        <end position="368"/>
    </location>
    <ligand>
        <name>ATP</name>
        <dbReference type="ChEBI" id="CHEBI:30616"/>
    </ligand>
</feature>
<organism evidence="25 26">
    <name type="scientific">Acropora cervicornis</name>
    <name type="common">Staghorn coral</name>
    <dbReference type="NCBI Taxonomy" id="6130"/>
    <lineage>
        <taxon>Eukaryota</taxon>
        <taxon>Metazoa</taxon>
        <taxon>Cnidaria</taxon>
        <taxon>Anthozoa</taxon>
        <taxon>Hexacorallia</taxon>
        <taxon>Scleractinia</taxon>
        <taxon>Astrocoeniina</taxon>
        <taxon>Acroporidae</taxon>
        <taxon>Acropora</taxon>
    </lineage>
</organism>
<keyword evidence="12" id="KW-1015">Disulfide bond</keyword>
<evidence type="ECO:0000256" key="7">
    <source>
        <dbReference type="ARBA" id="ARBA00022777"/>
    </source>
</evidence>
<keyword evidence="6 17" id="KW-0547">Nucleotide-binding</keyword>
<evidence type="ECO:0000256" key="12">
    <source>
        <dbReference type="ARBA" id="ARBA00023157"/>
    </source>
</evidence>
<feature type="chain" id="PRO_5042154783" description="receptor protein-tyrosine kinase" evidence="22">
    <location>
        <begin position="23"/>
        <end position="567"/>
    </location>
</feature>
<keyword evidence="9 21" id="KW-1133">Transmembrane helix</keyword>
<evidence type="ECO:0000256" key="3">
    <source>
        <dbReference type="ARBA" id="ARBA00011902"/>
    </source>
</evidence>
<dbReference type="InterPro" id="IPR007110">
    <property type="entry name" value="Ig-like_dom"/>
</dbReference>
<dbReference type="GO" id="GO:0007169">
    <property type="term" value="P:cell surface receptor protein tyrosine kinase signaling pathway"/>
    <property type="evidence" value="ECO:0007669"/>
    <property type="project" value="TreeGrafter"/>
</dbReference>
<dbReference type="EC" id="2.7.10.1" evidence="3"/>
<dbReference type="PROSITE" id="PS00107">
    <property type="entry name" value="PROTEIN_KINASE_ATP"/>
    <property type="match status" value="1"/>
</dbReference>
<feature type="region of interest" description="Disordered" evidence="20">
    <location>
        <begin position="311"/>
        <end position="332"/>
    </location>
</feature>
<evidence type="ECO:0000256" key="21">
    <source>
        <dbReference type="SAM" id="Phobius"/>
    </source>
</evidence>
<dbReference type="InterPro" id="IPR000719">
    <property type="entry name" value="Prot_kinase_dom"/>
</dbReference>
<dbReference type="InterPro" id="IPR001245">
    <property type="entry name" value="Ser-Thr/Tyr_kinase_cat_dom"/>
</dbReference>
<dbReference type="InterPro" id="IPR008266">
    <property type="entry name" value="Tyr_kinase_AS"/>
</dbReference>
<dbReference type="SUPFAM" id="SSF48726">
    <property type="entry name" value="Immunoglobulin"/>
    <property type="match status" value="1"/>
</dbReference>
<dbReference type="PANTHER" id="PTHR24416:SF611">
    <property type="entry name" value="TYROSINE-PROTEIN KINASE TRANSMEMBRANE RECEPTOR ROR"/>
    <property type="match status" value="1"/>
</dbReference>
<evidence type="ECO:0000256" key="22">
    <source>
        <dbReference type="SAM" id="SignalP"/>
    </source>
</evidence>
<feature type="compositionally biased region" description="Basic and acidic residues" evidence="20">
    <location>
        <begin position="316"/>
        <end position="326"/>
    </location>
</feature>
<comment type="catalytic activity">
    <reaction evidence="15">
        <text>L-tyrosyl-[protein] + ATP = O-phospho-L-tyrosyl-[protein] + ADP + H(+)</text>
        <dbReference type="Rhea" id="RHEA:10596"/>
        <dbReference type="Rhea" id="RHEA-COMP:10136"/>
        <dbReference type="Rhea" id="RHEA-COMP:20101"/>
        <dbReference type="ChEBI" id="CHEBI:15378"/>
        <dbReference type="ChEBI" id="CHEBI:30616"/>
        <dbReference type="ChEBI" id="CHEBI:46858"/>
        <dbReference type="ChEBI" id="CHEBI:61978"/>
        <dbReference type="ChEBI" id="CHEBI:456216"/>
        <dbReference type="EC" id="2.7.10.1"/>
    </reaction>
</comment>
<dbReference type="EMBL" id="JARQWQ010000019">
    <property type="protein sequence ID" value="KAK2565682.1"/>
    <property type="molecule type" value="Genomic_DNA"/>
</dbReference>
<dbReference type="SUPFAM" id="SSF56112">
    <property type="entry name" value="Protein kinase-like (PK-like)"/>
    <property type="match status" value="1"/>
</dbReference>
<feature type="binding site" evidence="18">
    <location>
        <position position="495"/>
    </location>
    <ligand>
        <name>Mg(2+)</name>
        <dbReference type="ChEBI" id="CHEBI:18420"/>
    </ligand>
</feature>
<evidence type="ECO:0000256" key="9">
    <source>
        <dbReference type="ARBA" id="ARBA00022989"/>
    </source>
</evidence>
<evidence type="ECO:0000256" key="10">
    <source>
        <dbReference type="ARBA" id="ARBA00023136"/>
    </source>
</evidence>
<evidence type="ECO:0000256" key="2">
    <source>
        <dbReference type="ARBA" id="ARBA00004308"/>
    </source>
</evidence>
<protein>
    <recommendedName>
        <fullName evidence="3">receptor protein-tyrosine kinase</fullName>
        <ecNumber evidence="3">2.7.10.1</ecNumber>
    </recommendedName>
</protein>
<feature type="domain" description="Ig-like" evidence="24">
    <location>
        <begin position="41"/>
        <end position="137"/>
    </location>
</feature>
<feature type="domain" description="Ig-like" evidence="24">
    <location>
        <begin position="149"/>
        <end position="215"/>
    </location>
</feature>
<evidence type="ECO:0000256" key="4">
    <source>
        <dbReference type="ARBA" id="ARBA00022679"/>
    </source>
</evidence>
<dbReference type="Pfam" id="PF07714">
    <property type="entry name" value="PK_Tyr_Ser-Thr"/>
    <property type="match status" value="1"/>
</dbReference>
<feature type="signal peptide" evidence="22">
    <location>
        <begin position="1"/>
        <end position="22"/>
    </location>
</feature>
<reference evidence="25" key="1">
    <citation type="journal article" date="2023" name="G3 (Bethesda)">
        <title>Whole genome assembly and annotation of the endangered Caribbean coral Acropora cervicornis.</title>
        <authorList>
            <person name="Selwyn J.D."/>
            <person name="Vollmer S.V."/>
        </authorList>
    </citation>
    <scope>NUCLEOTIDE SEQUENCE</scope>
    <source>
        <strain evidence="25">K2</strain>
    </source>
</reference>
<feature type="transmembrane region" description="Helical" evidence="21">
    <location>
        <begin position="233"/>
        <end position="255"/>
    </location>
</feature>
<evidence type="ECO:0000256" key="13">
    <source>
        <dbReference type="ARBA" id="ARBA00023170"/>
    </source>
</evidence>
<dbReference type="InterPro" id="IPR036179">
    <property type="entry name" value="Ig-like_dom_sf"/>
</dbReference>
<evidence type="ECO:0000256" key="15">
    <source>
        <dbReference type="ARBA" id="ARBA00051243"/>
    </source>
</evidence>
<dbReference type="GO" id="GO:0046872">
    <property type="term" value="F:metal ion binding"/>
    <property type="evidence" value="ECO:0007669"/>
    <property type="project" value="UniProtKB-KW"/>
</dbReference>
<evidence type="ECO:0000256" key="16">
    <source>
        <dbReference type="PIRSR" id="PIRSR000615-1"/>
    </source>
</evidence>
<dbReference type="PROSITE" id="PS50011">
    <property type="entry name" value="PROTEIN_KINASE_DOM"/>
    <property type="match status" value="1"/>
</dbReference>
<proteinExistence type="predicted"/>
<dbReference type="PANTHER" id="PTHR24416">
    <property type="entry name" value="TYROSINE-PROTEIN KINASE RECEPTOR"/>
    <property type="match status" value="1"/>
</dbReference>
<evidence type="ECO:0000256" key="11">
    <source>
        <dbReference type="ARBA" id="ARBA00023137"/>
    </source>
</evidence>
<dbReference type="PROSITE" id="PS00109">
    <property type="entry name" value="PROTEIN_KINASE_TYR"/>
    <property type="match status" value="1"/>
</dbReference>
<dbReference type="InterPro" id="IPR050122">
    <property type="entry name" value="RTK"/>
</dbReference>
<comment type="subcellular location">
    <subcellularLocation>
        <location evidence="2">Endomembrane system</location>
    </subcellularLocation>
    <subcellularLocation>
        <location evidence="1">Membrane</location>
        <topology evidence="1">Single-pass membrane protein</topology>
    </subcellularLocation>
</comment>
<dbReference type="Proteomes" id="UP001249851">
    <property type="component" value="Unassembled WGS sequence"/>
</dbReference>
<dbReference type="InterPro" id="IPR011009">
    <property type="entry name" value="Kinase-like_dom_sf"/>
</dbReference>
<evidence type="ECO:0000256" key="14">
    <source>
        <dbReference type="ARBA" id="ARBA00023180"/>
    </source>
</evidence>
<evidence type="ECO:0000256" key="8">
    <source>
        <dbReference type="ARBA" id="ARBA00022840"/>
    </source>
</evidence>
<keyword evidence="11" id="KW-0829">Tyrosine-protein kinase</keyword>
<keyword evidence="5 21" id="KW-0812">Transmembrane</keyword>
<keyword evidence="18" id="KW-0460">Magnesium</keyword>
<reference evidence="25" key="2">
    <citation type="journal article" date="2023" name="Science">
        <title>Genomic signatures of disease resistance in endangered staghorn corals.</title>
        <authorList>
            <person name="Vollmer S.V."/>
            <person name="Selwyn J.D."/>
            <person name="Despard B.A."/>
            <person name="Roesel C.L."/>
        </authorList>
    </citation>
    <scope>NUCLEOTIDE SEQUENCE</scope>
    <source>
        <strain evidence="25">K2</strain>
    </source>
</reference>
<dbReference type="GO" id="GO:0005524">
    <property type="term" value="F:ATP binding"/>
    <property type="evidence" value="ECO:0007669"/>
    <property type="project" value="UniProtKB-UniRule"/>
</dbReference>
<comment type="caution">
    <text evidence="25">The sequence shown here is derived from an EMBL/GenBank/DDBJ whole genome shotgun (WGS) entry which is preliminary data.</text>
</comment>
<dbReference type="SMART" id="SM00219">
    <property type="entry name" value="TyrKc"/>
    <property type="match status" value="1"/>
</dbReference>
<dbReference type="GO" id="GO:0048468">
    <property type="term" value="P:cell development"/>
    <property type="evidence" value="ECO:0007669"/>
    <property type="project" value="UniProtKB-ARBA"/>
</dbReference>
<gene>
    <name evidence="25" type="ORF">P5673_010854</name>
</gene>
<dbReference type="GO" id="GO:0004714">
    <property type="term" value="F:transmembrane receptor protein tyrosine kinase activity"/>
    <property type="evidence" value="ECO:0007669"/>
    <property type="project" value="UniProtKB-EC"/>
</dbReference>
<dbReference type="GO" id="GO:0043235">
    <property type="term" value="C:receptor complex"/>
    <property type="evidence" value="ECO:0007669"/>
    <property type="project" value="TreeGrafter"/>
</dbReference>
<dbReference type="PROSITE" id="PS50835">
    <property type="entry name" value="IG_LIKE"/>
    <property type="match status" value="2"/>
</dbReference>
<keyword evidence="18" id="KW-0479">Metal-binding</keyword>
<accession>A0AAD9V9A5</accession>
<evidence type="ECO:0000313" key="25">
    <source>
        <dbReference type="EMBL" id="KAK2565682.1"/>
    </source>
</evidence>
<keyword evidence="13 25" id="KW-0675">Receptor</keyword>
<keyword evidence="26" id="KW-1185">Reference proteome</keyword>
<dbReference type="Gene3D" id="3.30.200.20">
    <property type="entry name" value="Phosphorylase Kinase, domain 1"/>
    <property type="match status" value="1"/>
</dbReference>
<evidence type="ECO:0000259" key="24">
    <source>
        <dbReference type="PROSITE" id="PS50835"/>
    </source>
</evidence>
<feature type="binding site" evidence="17 19">
    <location>
        <position position="381"/>
    </location>
    <ligand>
        <name>ATP</name>
        <dbReference type="ChEBI" id="CHEBI:30616"/>
    </ligand>
</feature>
<keyword evidence="8 17" id="KW-0067">ATP-binding</keyword>
<evidence type="ECO:0000256" key="20">
    <source>
        <dbReference type="SAM" id="MobiDB-lite"/>
    </source>
</evidence>
<evidence type="ECO:0000259" key="23">
    <source>
        <dbReference type="PROSITE" id="PS50011"/>
    </source>
</evidence>
<dbReference type="Gene3D" id="1.10.510.10">
    <property type="entry name" value="Transferase(Phosphotransferase) domain 1"/>
    <property type="match status" value="1"/>
</dbReference>
<keyword evidence="4" id="KW-0808">Transferase</keyword>
<dbReference type="FunFam" id="1.10.510.10:FF:001512">
    <property type="entry name" value="Receptor tyrosine-protein kinase erbB-2"/>
    <property type="match status" value="1"/>
</dbReference>